<dbReference type="AlphaFoldDB" id="A0A3E1Y9A1"/>
<proteinExistence type="predicted"/>
<dbReference type="OrthoDB" id="1097715at2"/>
<dbReference type="RefSeq" id="WP_116976635.1">
    <property type="nucleotide sequence ID" value="NZ_QPMM01000007.1"/>
</dbReference>
<evidence type="ECO:0000313" key="2">
    <source>
        <dbReference type="EMBL" id="RFS21984.1"/>
    </source>
</evidence>
<accession>A0A3E1Y9A1</accession>
<evidence type="ECO:0000256" key="1">
    <source>
        <dbReference type="SAM" id="SignalP"/>
    </source>
</evidence>
<reference evidence="2 3" key="1">
    <citation type="submission" date="2018-07" db="EMBL/GenBank/DDBJ databases">
        <title>Chitinophaga K2CV101002-2 sp. nov., isolated from a monsoon evergreen broad-leaved forest soil.</title>
        <authorList>
            <person name="Lv Y."/>
        </authorList>
    </citation>
    <scope>NUCLEOTIDE SEQUENCE [LARGE SCALE GENOMIC DNA]</scope>
    <source>
        <strain evidence="2 3">GDMCC 1.1288</strain>
    </source>
</reference>
<evidence type="ECO:0000313" key="3">
    <source>
        <dbReference type="Proteomes" id="UP000260644"/>
    </source>
</evidence>
<dbReference type="InterPro" id="IPR025347">
    <property type="entry name" value="DUF4251"/>
</dbReference>
<feature type="chain" id="PRO_5017676464" evidence="1">
    <location>
        <begin position="26"/>
        <end position="173"/>
    </location>
</feature>
<feature type="signal peptide" evidence="1">
    <location>
        <begin position="1"/>
        <end position="25"/>
    </location>
</feature>
<dbReference type="Gene3D" id="2.40.128.410">
    <property type="match status" value="1"/>
</dbReference>
<organism evidence="2 3">
    <name type="scientific">Chitinophaga silvatica</name>
    <dbReference type="NCBI Taxonomy" id="2282649"/>
    <lineage>
        <taxon>Bacteria</taxon>
        <taxon>Pseudomonadati</taxon>
        <taxon>Bacteroidota</taxon>
        <taxon>Chitinophagia</taxon>
        <taxon>Chitinophagales</taxon>
        <taxon>Chitinophagaceae</taxon>
        <taxon>Chitinophaga</taxon>
    </lineage>
</organism>
<dbReference type="Proteomes" id="UP000260644">
    <property type="component" value="Unassembled WGS sequence"/>
</dbReference>
<protein>
    <submittedName>
        <fullName evidence="2">DUF4251 domain-containing protein</fullName>
    </submittedName>
</protein>
<keyword evidence="3" id="KW-1185">Reference proteome</keyword>
<comment type="caution">
    <text evidence="2">The sequence shown here is derived from an EMBL/GenBank/DDBJ whole genome shotgun (WGS) entry which is preliminary data.</text>
</comment>
<gene>
    <name evidence="2" type="ORF">DVR12_15175</name>
</gene>
<sequence>MKRFIAIKLSLLLVAGLLAAPLLHAQNTKAEKKAEKLAAVKSLIDSQNFVFNAQNAFPVGGRMRNITSNYDLTITKDSVISFLPYFGRAFTADYNVTKSPLDFVSTSFEYSVAPGKKDGWAVTIKPKDNKSVQTMYLTVSSEGYASLQVTSIDRTSISFNGDISSIPDRHSKK</sequence>
<dbReference type="EMBL" id="QPMM01000007">
    <property type="protein sequence ID" value="RFS21984.1"/>
    <property type="molecule type" value="Genomic_DNA"/>
</dbReference>
<keyword evidence="1" id="KW-0732">Signal</keyword>
<name>A0A3E1Y9A1_9BACT</name>
<dbReference type="Pfam" id="PF14059">
    <property type="entry name" value="DUF4251"/>
    <property type="match status" value="1"/>
</dbReference>